<dbReference type="Proteomes" id="UP001283361">
    <property type="component" value="Unassembled WGS sequence"/>
</dbReference>
<evidence type="ECO:0000259" key="11">
    <source>
        <dbReference type="PROSITE" id="PS50893"/>
    </source>
</evidence>
<dbReference type="Gene3D" id="3.40.50.300">
    <property type="entry name" value="P-loop containing nucleotide triphosphate hydrolases"/>
    <property type="match status" value="2"/>
</dbReference>
<dbReference type="GO" id="GO:0005319">
    <property type="term" value="F:lipid transporter activity"/>
    <property type="evidence" value="ECO:0007669"/>
    <property type="project" value="TreeGrafter"/>
</dbReference>
<dbReference type="GO" id="GO:0016887">
    <property type="term" value="F:ATP hydrolysis activity"/>
    <property type="evidence" value="ECO:0007669"/>
    <property type="project" value="InterPro"/>
</dbReference>
<evidence type="ECO:0000256" key="7">
    <source>
        <dbReference type="ARBA" id="ARBA00022989"/>
    </source>
</evidence>
<evidence type="ECO:0000256" key="2">
    <source>
        <dbReference type="ARBA" id="ARBA00022448"/>
    </source>
</evidence>
<dbReference type="InterPro" id="IPR017871">
    <property type="entry name" value="ABC_transporter-like_CS"/>
</dbReference>
<dbReference type="Pfam" id="PF00005">
    <property type="entry name" value="ABC_tran"/>
    <property type="match status" value="2"/>
</dbReference>
<feature type="transmembrane region" description="Helical" evidence="10">
    <location>
        <begin position="1151"/>
        <end position="1171"/>
    </location>
</feature>
<feature type="transmembrane region" description="Helical" evidence="10">
    <location>
        <begin position="300"/>
        <end position="322"/>
    </location>
</feature>
<feature type="transmembrane region" description="Helical" evidence="10">
    <location>
        <begin position="1229"/>
        <end position="1249"/>
    </location>
</feature>
<comment type="caution">
    <text evidence="12">The sequence shown here is derived from an EMBL/GenBank/DDBJ whole genome shotgun (WGS) entry which is preliminary data.</text>
</comment>
<feature type="compositionally biased region" description="Low complexity" evidence="9">
    <location>
        <begin position="856"/>
        <end position="879"/>
    </location>
</feature>
<feature type="domain" description="ABC transporter" evidence="11">
    <location>
        <begin position="524"/>
        <end position="757"/>
    </location>
</feature>
<name>A0AAE1B9G8_9GAST</name>
<evidence type="ECO:0000256" key="5">
    <source>
        <dbReference type="ARBA" id="ARBA00022741"/>
    </source>
</evidence>
<keyword evidence="6" id="KW-0067">ATP-binding</keyword>
<dbReference type="InterPro" id="IPR026082">
    <property type="entry name" value="ABCA"/>
</dbReference>
<dbReference type="Pfam" id="PF23321">
    <property type="entry name" value="R1_ABCA1"/>
    <property type="match status" value="1"/>
</dbReference>
<feature type="transmembrane region" description="Helical" evidence="10">
    <location>
        <begin position="371"/>
        <end position="388"/>
    </location>
</feature>
<dbReference type="InterPro" id="IPR056264">
    <property type="entry name" value="R2_ABCA1-4-like"/>
</dbReference>
<dbReference type="SUPFAM" id="SSF52540">
    <property type="entry name" value="P-loop containing nucleoside triphosphate hydrolases"/>
    <property type="match status" value="2"/>
</dbReference>
<feature type="transmembrane region" description="Helical" evidence="10">
    <location>
        <begin position="342"/>
        <end position="364"/>
    </location>
</feature>
<gene>
    <name evidence="12" type="ORF">RRG08_064572</name>
</gene>
<dbReference type="PROSITE" id="PS00211">
    <property type="entry name" value="ABC_TRANSPORTER_1"/>
    <property type="match status" value="1"/>
</dbReference>
<comment type="subcellular location">
    <subcellularLocation>
        <location evidence="1">Membrane</location>
        <topology evidence="1">Multi-pass membrane protein</topology>
    </subcellularLocation>
</comment>
<evidence type="ECO:0000313" key="13">
    <source>
        <dbReference type="Proteomes" id="UP001283361"/>
    </source>
</evidence>
<dbReference type="GO" id="GO:0016020">
    <property type="term" value="C:membrane"/>
    <property type="evidence" value="ECO:0007669"/>
    <property type="project" value="UniProtKB-SubCell"/>
</dbReference>
<evidence type="ECO:0000256" key="8">
    <source>
        <dbReference type="ARBA" id="ARBA00023136"/>
    </source>
</evidence>
<dbReference type="GO" id="GO:0140359">
    <property type="term" value="F:ABC-type transporter activity"/>
    <property type="evidence" value="ECO:0007669"/>
    <property type="project" value="InterPro"/>
</dbReference>
<feature type="transmembrane region" description="Helical" evidence="10">
    <location>
        <begin position="1192"/>
        <end position="1217"/>
    </location>
</feature>
<keyword evidence="13" id="KW-1185">Reference proteome</keyword>
<dbReference type="GO" id="GO:0005524">
    <property type="term" value="F:ATP binding"/>
    <property type="evidence" value="ECO:0007669"/>
    <property type="project" value="UniProtKB-KW"/>
</dbReference>
<sequence>MGGAFLKFRLLLWKNFLIQKRKPIATLFELGLPTLFALILMVLRLQVKSEPHPNVTEWEPCPYTYLEPRLYPLVLAYAPQNEATDRIMTRAASKLHLRKAPFPAEEELVKAAVPKVANQTSPYLGGVIFQSGFINKAGTLQLKKNIVYKIRLSYSPRVIYNPGRKLSFSSDVSWSTNFMFPPNQQIGPREENTTCNGNPGYRREGFLAIQDAVDDAVLQEFVTGTSLVQYKSMKKVLRRHPYPPYRKDNYVLVLQQQFPIIIMLSFVVIVLGIVRDIVLEKERRLKESMKMMGISNWLHWMAWFTKHFLFLLLSVAVMTLFYCVKIDHKKGGVIAETNPAILFLYLMCFAVATITFCFATSVFFAKANTGAALSGILFFCMYLPYFFLEQRYTTLSQGAKVFACLDFQVAMAFGGKLLGMFEGVGSGIQISTLSSNVSVDDNFSMMIVLVMLLFDSLIHCLIAWYVEAVFPGEYGMPQPWYFPILPSYWGCSYFKSSSLSLGEGIGVGQDPNLFEKEPSESAGIQIRNLRKVYGKGDKAKVAVAGMTLNMYEGQITALLGHNGAGKTTTMSMLTGFYPPSGGSALVNGYDIQKEIGLVRASLGLCPQHDVLFDNLTVEEHLIFFGLLKGVASSEVVSQCEEMLCDTELLPKLKARSKTLSGGMKRKLSVCIALIGNSKIVFLDEPSSGLDPNARRSIWTVLQKNRAGRTMVLSTHFMDEADLLGDRIAIMADGVVKCCGSSLFLKKKYGAGYHMVVVKESGCDVNQVSTVVESHIPGVELESNVGAELSYILPQSQVRHFQALFTELEARQAQLGISSFGASVTTMEEVFIRVGESNDDTIRERLHHQAAPRPHSPKVIPASPAISSSNSSNSTPVLTPSSNAAINGPFLFPMSRSANHRHETSNCAEVAPSNDLPVGQLVTESGDEELLLCSEPRMRKNNGTTLHLQQFRAMLVKRMLHTVRNKLVTLSQLVVPLFYTIMGIVVIKTLPSFTSMPALKLSSSQFKTNFIPFAPNSTHPLTVQAAKSYYSQFSGSSYPVDVHSQPGMNKNTSAYDYLKLVGKQGIASYNLRYLLAADFGGTERSLTAVAYFNNQAYHSIAISLASLYNSLLQLFTNSTAYSIETINHPLPQTVHDKINNQGLGKDPTGFTMGFNLTFGMAFLASSFVLFLVRERSIKAKHIQFVSGVHPVNFWLSTLVWDMINYMVPCLMVIAVFFIFSIDPFTKDLHWLLMILLFVLYGWAMLPYMYLFSFAFTVPSTAYVWITMFNIITGVAFMLVVIIFSIPQIGLVETSTVLEWLFMALFPNFSLAQGTFEFYQNQQNLEICEPVDQLCPFFKFINMTNPCCIGFCGEFCLYHNKNFLGWEKNGIGRMLFFLAVQGVVLWAMIAVKETGVFQKIRQYVFHVGELPRVSRPLEPSGATGVQEDEDVIREKIRINSLVQEGQLNDKLVVHNLTKYYGSFLAVDGLSVGIPAGECFGLLGINGAGKTSTFMMLTGDSSISSGDAYLDSFSLRREKEMARKRLGYCPQFDALIGQLTGRETLTLFARLRGIYEEDISANVNMLMDKLLLSKFADRQCQTYSGGNKRKLSTAIALIGDPDVVFLDEPTTGMDPVARRMLWEVLASVRDSGKTLVLTSHSMEECEALCTRLAIMVNGQFRCLGSPQHLKTKFGEGYTITTKVAYPEDGNTPDLGPLREFMASTFSDCVLTDIHENMLHYHIKDTQLTWAQVFGEMERAQASFNLEDYLVSQTSLEQVFISFARMSREDVSPLQESESAIHQRCCFCCCLPWKGAAENSNDTESERLLIQNVDPLA</sequence>
<keyword evidence="4" id="KW-0677">Repeat</keyword>
<dbReference type="InterPro" id="IPR003439">
    <property type="entry name" value="ABC_transporter-like_ATP-bd"/>
</dbReference>
<dbReference type="PANTHER" id="PTHR19229:SF250">
    <property type="entry name" value="ABC TRANSPORTER DOMAIN-CONTAINING PROTEIN-RELATED"/>
    <property type="match status" value="1"/>
</dbReference>
<evidence type="ECO:0000256" key="10">
    <source>
        <dbReference type="SAM" id="Phobius"/>
    </source>
</evidence>
<dbReference type="FunFam" id="3.40.50.300:FF:000298">
    <property type="entry name" value="ATP-binding cassette sub-family A member 12"/>
    <property type="match status" value="1"/>
</dbReference>
<protein>
    <recommendedName>
        <fullName evidence="11">ABC transporter domain-containing protein</fullName>
    </recommendedName>
</protein>
<organism evidence="12 13">
    <name type="scientific">Elysia crispata</name>
    <name type="common">lettuce slug</name>
    <dbReference type="NCBI Taxonomy" id="231223"/>
    <lineage>
        <taxon>Eukaryota</taxon>
        <taxon>Metazoa</taxon>
        <taxon>Spiralia</taxon>
        <taxon>Lophotrochozoa</taxon>
        <taxon>Mollusca</taxon>
        <taxon>Gastropoda</taxon>
        <taxon>Heterobranchia</taxon>
        <taxon>Euthyneura</taxon>
        <taxon>Panpulmonata</taxon>
        <taxon>Sacoglossa</taxon>
        <taxon>Placobranchoidea</taxon>
        <taxon>Plakobranchidae</taxon>
        <taxon>Elysia</taxon>
    </lineage>
</organism>
<proteinExistence type="predicted"/>
<evidence type="ECO:0000256" key="4">
    <source>
        <dbReference type="ARBA" id="ARBA00022737"/>
    </source>
</evidence>
<feature type="transmembrane region" description="Helical" evidence="10">
    <location>
        <begin position="966"/>
        <end position="986"/>
    </location>
</feature>
<dbReference type="PANTHER" id="PTHR19229">
    <property type="entry name" value="ATP-BINDING CASSETTE TRANSPORTER SUBFAMILY A ABCA"/>
    <property type="match status" value="1"/>
</dbReference>
<keyword evidence="2" id="KW-0813">Transport</keyword>
<evidence type="ECO:0000256" key="9">
    <source>
        <dbReference type="SAM" id="MobiDB-lite"/>
    </source>
</evidence>
<evidence type="ECO:0000256" key="1">
    <source>
        <dbReference type="ARBA" id="ARBA00004141"/>
    </source>
</evidence>
<keyword evidence="3 10" id="KW-0812">Transmembrane</keyword>
<dbReference type="CDD" id="cd03263">
    <property type="entry name" value="ABC_subfamily_A"/>
    <property type="match status" value="2"/>
</dbReference>
<keyword evidence="8 10" id="KW-0472">Membrane</keyword>
<dbReference type="SMART" id="SM00382">
    <property type="entry name" value="AAA"/>
    <property type="match status" value="2"/>
</dbReference>
<dbReference type="EMBL" id="JAWDGP010000269">
    <property type="protein sequence ID" value="KAK3801978.1"/>
    <property type="molecule type" value="Genomic_DNA"/>
</dbReference>
<feature type="domain" description="ABC transporter" evidence="11">
    <location>
        <begin position="1449"/>
        <end position="1679"/>
    </location>
</feature>
<keyword evidence="5" id="KW-0547">Nucleotide-binding</keyword>
<feature type="transmembrane region" description="Helical" evidence="10">
    <location>
        <begin position="1261"/>
        <end position="1284"/>
    </location>
</feature>
<feature type="transmembrane region" description="Helical" evidence="10">
    <location>
        <begin position="1369"/>
        <end position="1389"/>
    </location>
</feature>
<reference evidence="12" key="1">
    <citation type="journal article" date="2023" name="G3 (Bethesda)">
        <title>A reference genome for the long-term kleptoplast-retaining sea slug Elysia crispata morphotype clarki.</title>
        <authorList>
            <person name="Eastman K.E."/>
            <person name="Pendleton A.L."/>
            <person name="Shaikh M.A."/>
            <person name="Suttiyut T."/>
            <person name="Ogas R."/>
            <person name="Tomko P."/>
            <person name="Gavelis G."/>
            <person name="Widhalm J.R."/>
            <person name="Wisecaver J.H."/>
        </authorList>
    </citation>
    <scope>NUCLEOTIDE SEQUENCE</scope>
    <source>
        <strain evidence="12">ECLA1</strain>
    </source>
</reference>
<dbReference type="Pfam" id="PF12698">
    <property type="entry name" value="ABC2_membrane_3"/>
    <property type="match status" value="2"/>
</dbReference>
<feature type="region of interest" description="Disordered" evidence="9">
    <location>
        <begin position="847"/>
        <end position="879"/>
    </location>
</feature>
<evidence type="ECO:0000313" key="12">
    <source>
        <dbReference type="EMBL" id="KAK3801978.1"/>
    </source>
</evidence>
<evidence type="ECO:0000256" key="3">
    <source>
        <dbReference type="ARBA" id="ARBA00022692"/>
    </source>
</evidence>
<dbReference type="PROSITE" id="PS50893">
    <property type="entry name" value="ABC_TRANSPORTER_2"/>
    <property type="match status" value="2"/>
</dbReference>
<keyword evidence="7 10" id="KW-1133">Transmembrane helix</keyword>
<dbReference type="FunFam" id="3.40.50.300:FF:000327">
    <property type="entry name" value="ATP-binding cassette sub-family A member 3"/>
    <property type="match status" value="1"/>
</dbReference>
<dbReference type="InterPro" id="IPR027417">
    <property type="entry name" value="P-loop_NTPase"/>
</dbReference>
<feature type="transmembrane region" description="Helical" evidence="10">
    <location>
        <begin position="443"/>
        <end position="466"/>
    </location>
</feature>
<dbReference type="InterPro" id="IPR013525">
    <property type="entry name" value="ABC2_TM"/>
</dbReference>
<accession>A0AAE1B9G8</accession>
<evidence type="ECO:0000256" key="6">
    <source>
        <dbReference type="ARBA" id="ARBA00022840"/>
    </source>
</evidence>
<dbReference type="InterPro" id="IPR003593">
    <property type="entry name" value="AAA+_ATPase"/>
</dbReference>
<feature type="transmembrane region" description="Helical" evidence="10">
    <location>
        <begin position="258"/>
        <end position="279"/>
    </location>
</feature>